<feature type="chain" id="PRO_5004544579" evidence="1">
    <location>
        <begin position="21"/>
        <end position="90"/>
    </location>
</feature>
<dbReference type="AlphaFoldDB" id="S7RLA5"/>
<evidence type="ECO:0000313" key="3">
    <source>
        <dbReference type="Proteomes" id="UP000030669"/>
    </source>
</evidence>
<reference evidence="2 3" key="1">
    <citation type="journal article" date="2012" name="Science">
        <title>The Paleozoic origin of enzymatic lignin decomposition reconstructed from 31 fungal genomes.</title>
        <authorList>
            <person name="Floudas D."/>
            <person name="Binder M."/>
            <person name="Riley R."/>
            <person name="Barry K."/>
            <person name="Blanchette R.A."/>
            <person name="Henrissat B."/>
            <person name="Martinez A.T."/>
            <person name="Otillar R."/>
            <person name="Spatafora J.W."/>
            <person name="Yadav J.S."/>
            <person name="Aerts A."/>
            <person name="Benoit I."/>
            <person name="Boyd A."/>
            <person name="Carlson A."/>
            <person name="Copeland A."/>
            <person name="Coutinho P.M."/>
            <person name="de Vries R.P."/>
            <person name="Ferreira P."/>
            <person name="Findley K."/>
            <person name="Foster B."/>
            <person name="Gaskell J."/>
            <person name="Glotzer D."/>
            <person name="Gorecki P."/>
            <person name="Heitman J."/>
            <person name="Hesse C."/>
            <person name="Hori C."/>
            <person name="Igarashi K."/>
            <person name="Jurgens J.A."/>
            <person name="Kallen N."/>
            <person name="Kersten P."/>
            <person name="Kohler A."/>
            <person name="Kuees U."/>
            <person name="Kumar T.K.A."/>
            <person name="Kuo A."/>
            <person name="LaButti K."/>
            <person name="Larrondo L.F."/>
            <person name="Lindquist E."/>
            <person name="Ling A."/>
            <person name="Lombard V."/>
            <person name="Lucas S."/>
            <person name="Lundell T."/>
            <person name="Martin R."/>
            <person name="McLaughlin D.J."/>
            <person name="Morgenstern I."/>
            <person name="Morin E."/>
            <person name="Murat C."/>
            <person name="Nagy L.G."/>
            <person name="Nolan M."/>
            <person name="Ohm R.A."/>
            <person name="Patyshakuliyeva A."/>
            <person name="Rokas A."/>
            <person name="Ruiz-Duenas F.J."/>
            <person name="Sabat G."/>
            <person name="Salamov A."/>
            <person name="Samejima M."/>
            <person name="Schmutz J."/>
            <person name="Slot J.C."/>
            <person name="St John F."/>
            <person name="Stenlid J."/>
            <person name="Sun H."/>
            <person name="Sun S."/>
            <person name="Syed K."/>
            <person name="Tsang A."/>
            <person name="Wiebenga A."/>
            <person name="Young D."/>
            <person name="Pisabarro A."/>
            <person name="Eastwood D.C."/>
            <person name="Martin F."/>
            <person name="Cullen D."/>
            <person name="Grigoriev I.V."/>
            <person name="Hibbett D.S."/>
        </authorList>
    </citation>
    <scope>NUCLEOTIDE SEQUENCE [LARGE SCALE GENOMIC DNA]</scope>
    <source>
        <strain evidence="2 3">ATCC 11539</strain>
    </source>
</reference>
<dbReference type="Proteomes" id="UP000030669">
    <property type="component" value="Unassembled WGS sequence"/>
</dbReference>
<name>S7RLA5_GLOTA</name>
<evidence type="ECO:0000256" key="1">
    <source>
        <dbReference type="SAM" id="SignalP"/>
    </source>
</evidence>
<accession>S7RLA5</accession>
<keyword evidence="1" id="KW-0732">Signal</keyword>
<protein>
    <submittedName>
        <fullName evidence="2">Uncharacterized protein</fullName>
    </submittedName>
</protein>
<dbReference type="GeneID" id="19304081"/>
<sequence length="90" mass="8405">MQPTLLLAPLLLLLSVSASASPAPDPIDAALPQVIALDRNGNDACGTRAGCPGLTAADLSSASTGGAGRPSGAGAGMALAGAGVVLAGLV</sequence>
<dbReference type="RefSeq" id="XP_007866331.1">
    <property type="nucleotide sequence ID" value="XM_007868140.1"/>
</dbReference>
<organism evidence="2 3">
    <name type="scientific">Gloeophyllum trabeum (strain ATCC 11539 / FP-39264 / Madison 617)</name>
    <name type="common">Brown rot fungus</name>
    <dbReference type="NCBI Taxonomy" id="670483"/>
    <lineage>
        <taxon>Eukaryota</taxon>
        <taxon>Fungi</taxon>
        <taxon>Dikarya</taxon>
        <taxon>Basidiomycota</taxon>
        <taxon>Agaricomycotina</taxon>
        <taxon>Agaricomycetes</taxon>
        <taxon>Gloeophyllales</taxon>
        <taxon>Gloeophyllaceae</taxon>
        <taxon>Gloeophyllum</taxon>
    </lineage>
</organism>
<keyword evidence="3" id="KW-1185">Reference proteome</keyword>
<dbReference type="HOGENOM" id="CLU_2441066_0_0_1"/>
<proteinExistence type="predicted"/>
<evidence type="ECO:0000313" key="2">
    <source>
        <dbReference type="EMBL" id="EPQ55170.1"/>
    </source>
</evidence>
<dbReference type="KEGG" id="gtr:GLOTRDRAFT_138806"/>
<dbReference type="EMBL" id="KB469302">
    <property type="protein sequence ID" value="EPQ55170.1"/>
    <property type="molecule type" value="Genomic_DNA"/>
</dbReference>
<feature type="signal peptide" evidence="1">
    <location>
        <begin position="1"/>
        <end position="20"/>
    </location>
</feature>
<gene>
    <name evidence="2" type="ORF">GLOTRDRAFT_138806</name>
</gene>